<comment type="caution">
    <text evidence="2">The sequence shown here is derived from an EMBL/GenBank/DDBJ whole genome shotgun (WGS) entry which is preliminary data.</text>
</comment>
<accession>A0A200R6A0</accession>
<evidence type="ECO:0000313" key="3">
    <source>
        <dbReference type="Proteomes" id="UP000195402"/>
    </source>
</evidence>
<proteinExistence type="predicted"/>
<sequence length="286" mass="32298">MRKDQEARKKMLVCGNGDEKWREKMMEGEDSLRTVECLRGRLLAERVASKAAKEDAEFMGNKLIELEKQLRLETELKNKAEKKLKFLKKKMESLKLSPISDDRSSSTTFSGSKEPEEQNSDSQIAQQVKCSTAKEEISDISTSKSIQKDNSEYSLSDPDHQMTSTIRSSSSVGTAHSRNNSEVPSLEEPSSKIKDSPREESTKDNFRQTSIDEKEFQREDNPGEFVDNTLALVPASLWPTSQTSEPQINNQNVLDVLAALRHAREQLQNSTRKDFSRSRSVGFCGI</sequence>
<evidence type="ECO:0000256" key="1">
    <source>
        <dbReference type="SAM" id="MobiDB-lite"/>
    </source>
</evidence>
<dbReference type="FunCoup" id="A0A200R6A0">
    <property type="interactions" value="232"/>
</dbReference>
<reference evidence="2 3" key="1">
    <citation type="journal article" date="2017" name="Mol. Plant">
        <title>The Genome of Medicinal Plant Macleaya cordata Provides New Insights into Benzylisoquinoline Alkaloids Metabolism.</title>
        <authorList>
            <person name="Liu X."/>
            <person name="Liu Y."/>
            <person name="Huang P."/>
            <person name="Ma Y."/>
            <person name="Qing Z."/>
            <person name="Tang Q."/>
            <person name="Cao H."/>
            <person name="Cheng P."/>
            <person name="Zheng Y."/>
            <person name="Yuan Z."/>
            <person name="Zhou Y."/>
            <person name="Liu J."/>
            <person name="Tang Z."/>
            <person name="Zhuo Y."/>
            <person name="Zhang Y."/>
            <person name="Yu L."/>
            <person name="Huang J."/>
            <person name="Yang P."/>
            <person name="Peng Q."/>
            <person name="Zhang J."/>
            <person name="Jiang W."/>
            <person name="Zhang Z."/>
            <person name="Lin K."/>
            <person name="Ro D.K."/>
            <person name="Chen X."/>
            <person name="Xiong X."/>
            <person name="Shang Y."/>
            <person name="Huang S."/>
            <person name="Zeng J."/>
        </authorList>
    </citation>
    <scope>NUCLEOTIDE SEQUENCE [LARGE SCALE GENOMIC DNA]</scope>
    <source>
        <strain evidence="3">cv. BLH2017</strain>
        <tissue evidence="2">Root</tissue>
    </source>
</reference>
<feature type="region of interest" description="Disordered" evidence="1">
    <location>
        <begin position="95"/>
        <end position="220"/>
    </location>
</feature>
<protein>
    <submittedName>
        <fullName evidence="2">Uncharacterized protein</fullName>
    </submittedName>
</protein>
<name>A0A200R6A0_MACCD</name>
<keyword evidence="3" id="KW-1185">Reference proteome</keyword>
<dbReference type="OrthoDB" id="1939750at2759"/>
<dbReference type="AlphaFoldDB" id="A0A200R6A0"/>
<dbReference type="OMA" id="CLRGRLI"/>
<dbReference type="PANTHER" id="PTHR33701:SF2">
    <property type="entry name" value="TRANSMEMBRANE PROTEIN"/>
    <property type="match status" value="1"/>
</dbReference>
<evidence type="ECO:0000313" key="2">
    <source>
        <dbReference type="EMBL" id="OVA18213.1"/>
    </source>
</evidence>
<dbReference type="PANTHER" id="PTHR33701">
    <property type="entry name" value="TRANSMEMBRANE PROTEIN"/>
    <property type="match status" value="1"/>
</dbReference>
<dbReference type="InParanoid" id="A0A200R6A0"/>
<feature type="compositionally biased region" description="Polar residues" evidence="1">
    <location>
        <begin position="120"/>
        <end position="130"/>
    </location>
</feature>
<gene>
    <name evidence="2" type="ORF">BVC80_1835g642</name>
</gene>
<feature type="compositionally biased region" description="Polar residues" evidence="1">
    <location>
        <begin position="161"/>
        <end position="183"/>
    </location>
</feature>
<dbReference type="STRING" id="56857.A0A200R6A0"/>
<organism evidence="2 3">
    <name type="scientific">Macleaya cordata</name>
    <name type="common">Five-seeded plume-poppy</name>
    <name type="synonym">Bocconia cordata</name>
    <dbReference type="NCBI Taxonomy" id="56857"/>
    <lineage>
        <taxon>Eukaryota</taxon>
        <taxon>Viridiplantae</taxon>
        <taxon>Streptophyta</taxon>
        <taxon>Embryophyta</taxon>
        <taxon>Tracheophyta</taxon>
        <taxon>Spermatophyta</taxon>
        <taxon>Magnoliopsida</taxon>
        <taxon>Ranunculales</taxon>
        <taxon>Papaveraceae</taxon>
        <taxon>Papaveroideae</taxon>
        <taxon>Macleaya</taxon>
    </lineage>
</organism>
<dbReference type="Proteomes" id="UP000195402">
    <property type="component" value="Unassembled WGS sequence"/>
</dbReference>
<feature type="compositionally biased region" description="Basic and acidic residues" evidence="1">
    <location>
        <begin position="189"/>
        <end position="220"/>
    </location>
</feature>
<dbReference type="EMBL" id="MVGT01000437">
    <property type="protein sequence ID" value="OVA18213.1"/>
    <property type="molecule type" value="Genomic_DNA"/>
</dbReference>